<dbReference type="STRING" id="1849047.A0A3D8S075"/>
<dbReference type="InterPro" id="IPR013087">
    <property type="entry name" value="Znf_C2H2_type"/>
</dbReference>
<evidence type="ECO:0000313" key="10">
    <source>
        <dbReference type="EMBL" id="RDW79702.1"/>
    </source>
</evidence>
<proteinExistence type="predicted"/>
<feature type="region of interest" description="Disordered" evidence="8">
    <location>
        <begin position="270"/>
        <end position="307"/>
    </location>
</feature>
<feature type="compositionally biased region" description="Basic residues" evidence="8">
    <location>
        <begin position="284"/>
        <end position="293"/>
    </location>
</feature>
<dbReference type="InterPro" id="IPR051059">
    <property type="entry name" value="VerF-like"/>
</dbReference>
<feature type="region of interest" description="Disordered" evidence="8">
    <location>
        <begin position="111"/>
        <end position="133"/>
    </location>
</feature>
<dbReference type="PROSITE" id="PS00028">
    <property type="entry name" value="ZINC_FINGER_C2H2_1"/>
    <property type="match status" value="1"/>
</dbReference>
<feature type="domain" description="C2H2-type" evidence="9">
    <location>
        <begin position="216"/>
        <end position="243"/>
    </location>
</feature>
<keyword evidence="4 7" id="KW-0863">Zinc-finger</keyword>
<keyword evidence="5" id="KW-0862">Zinc</keyword>
<feature type="compositionally biased region" description="Polar residues" evidence="8">
    <location>
        <begin position="48"/>
        <end position="83"/>
    </location>
</feature>
<name>A0A3D8S075_9HELO</name>
<evidence type="ECO:0000313" key="11">
    <source>
        <dbReference type="Proteomes" id="UP000256645"/>
    </source>
</evidence>
<organism evidence="10 11">
    <name type="scientific">Coleophoma cylindrospora</name>
    <dbReference type="NCBI Taxonomy" id="1849047"/>
    <lineage>
        <taxon>Eukaryota</taxon>
        <taxon>Fungi</taxon>
        <taxon>Dikarya</taxon>
        <taxon>Ascomycota</taxon>
        <taxon>Pezizomycotina</taxon>
        <taxon>Leotiomycetes</taxon>
        <taxon>Helotiales</taxon>
        <taxon>Dermateaceae</taxon>
        <taxon>Coleophoma</taxon>
    </lineage>
</organism>
<feature type="compositionally biased region" description="Gly residues" evidence="8">
    <location>
        <begin position="365"/>
        <end position="376"/>
    </location>
</feature>
<keyword evidence="11" id="KW-1185">Reference proteome</keyword>
<feature type="region of interest" description="Disordered" evidence="8">
    <location>
        <begin position="894"/>
        <end position="920"/>
    </location>
</feature>
<feature type="region of interest" description="Disordered" evidence="8">
    <location>
        <begin position="176"/>
        <end position="208"/>
    </location>
</feature>
<dbReference type="CDD" id="cd12148">
    <property type="entry name" value="fungal_TF_MHR"/>
    <property type="match status" value="1"/>
</dbReference>
<evidence type="ECO:0000259" key="9">
    <source>
        <dbReference type="PROSITE" id="PS50157"/>
    </source>
</evidence>
<protein>
    <recommendedName>
        <fullName evidence="9">C2H2-type domain-containing protein</fullName>
    </recommendedName>
</protein>
<dbReference type="InterPro" id="IPR007219">
    <property type="entry name" value="XnlR_reg_dom"/>
</dbReference>
<evidence type="ECO:0000256" key="8">
    <source>
        <dbReference type="SAM" id="MobiDB-lite"/>
    </source>
</evidence>
<dbReference type="PROSITE" id="PS50157">
    <property type="entry name" value="ZINC_FINGER_C2H2_2"/>
    <property type="match status" value="1"/>
</dbReference>
<dbReference type="Pfam" id="PF04082">
    <property type="entry name" value="Fungal_trans"/>
    <property type="match status" value="1"/>
</dbReference>
<evidence type="ECO:0000256" key="6">
    <source>
        <dbReference type="ARBA" id="ARBA00023242"/>
    </source>
</evidence>
<dbReference type="GO" id="GO:0008270">
    <property type="term" value="F:zinc ion binding"/>
    <property type="evidence" value="ECO:0007669"/>
    <property type="project" value="UniProtKB-KW"/>
</dbReference>
<keyword evidence="6" id="KW-0539">Nucleus</keyword>
<dbReference type="OrthoDB" id="9439903at2759"/>
<evidence type="ECO:0000256" key="4">
    <source>
        <dbReference type="ARBA" id="ARBA00022771"/>
    </source>
</evidence>
<feature type="region of interest" description="Disordered" evidence="8">
    <location>
        <begin position="1"/>
        <end position="83"/>
    </location>
</feature>
<dbReference type="GO" id="GO:0000785">
    <property type="term" value="C:chromatin"/>
    <property type="evidence" value="ECO:0007669"/>
    <property type="project" value="TreeGrafter"/>
</dbReference>
<keyword evidence="3" id="KW-0677">Repeat</keyword>
<dbReference type="GO" id="GO:0005634">
    <property type="term" value="C:nucleus"/>
    <property type="evidence" value="ECO:0007669"/>
    <property type="project" value="UniProtKB-SubCell"/>
</dbReference>
<feature type="compositionally biased region" description="Polar residues" evidence="8">
    <location>
        <begin position="425"/>
        <end position="437"/>
    </location>
</feature>
<comment type="subcellular location">
    <subcellularLocation>
        <location evidence="1">Nucleus</location>
    </subcellularLocation>
</comment>
<comment type="caution">
    <text evidence="10">The sequence shown here is derived from an EMBL/GenBank/DDBJ whole genome shotgun (WGS) entry which is preliminary data.</text>
</comment>
<dbReference type="Gene3D" id="3.30.160.60">
    <property type="entry name" value="Classic Zinc Finger"/>
    <property type="match status" value="2"/>
</dbReference>
<evidence type="ECO:0000256" key="3">
    <source>
        <dbReference type="ARBA" id="ARBA00022737"/>
    </source>
</evidence>
<dbReference type="GO" id="GO:0000981">
    <property type="term" value="F:DNA-binding transcription factor activity, RNA polymerase II-specific"/>
    <property type="evidence" value="ECO:0007669"/>
    <property type="project" value="InterPro"/>
</dbReference>
<feature type="region of interest" description="Disordered" evidence="8">
    <location>
        <begin position="409"/>
        <end position="437"/>
    </location>
</feature>
<sequence>MDTSQYHPNGMNQNNSYSSLPGISPHQLQHNTNLPPHTLPPLQPQHTAMQSMYNSAQNSPRTPATPNTPGSAAMSGNFSQMGSQSRNYQMMPVANNNYQPQQYRASAPLMPQSSTAMSHPHPQPIAPAPANRVPQQLRPMPSGGLHMQSALNAPYGQNQMMGQQMLQDIEPPTHVVGSQGRRGILPSAPGRPAVTATGTGSTKNAAIPAKDADGKFPCPHCTKTYLHAKHLKRHLLRHTGDRPYMCVLCRDTFSRSDILKRHFQKCSIRRGNPTGASHLSHAQAHLKKSHPGPHKNSTSSLLNEDNGLMPNMNGMNNMSNDAMQHPFGIIPDGRIPDAGSSMTDAEANAALSRTNSMKRLSTGGARDGGSMAGPGPAGSNRASFDQNYAGGIPSTMAAGLPQAYSMSNGQNGHSYGQSYDYASHGNGTTPHSQSAEGISNIQNGRTVFAGASAPQHPSLDWAQMFQPGGQDGYMPYNQNIANGQMAIKQEPYAIKQEPSAQPQGLFTGVYPGTANGLSTVTDFPNWNMGASGDPLQQLSNQILNFAFPPNNQISANSNEIRKNLSAENIKHYLECFTNFQGHFPLIHMPTFKIVEAYEGLLLAMICIGAIYSSRITPSQVRDLMELSKVCIERNSDIHAMISRELQSGNGQYNNQTIGTTKSELEQIQAIVMINVIFIWHGTPVQRENARRQFPLIIALARRAGLTQPTPSSPFSILHQPAVNIEQFNPAHFDWNAWVEQERRSRLLYMIFLTDAAMVIYFNIPPKFDTLEIRLPLPADDAAWDAKTAQQCADALGLHGPVAARDKNPEGSRRPRQPEMHSALKALLHNVYDLQPGTTNLYSKFILVHALHIQLWSAQKQVSLESTQMNGQQVNGQTIAFPSSGTSTPISQNDWITRGTDPSSGAGSVTSSGRATPVGDSHAQQLIKTANNAFDKWKKAWDEDMAAQYPPSSTSYRRFGFCRDGVHFYWLAKWLVKNTRVGDWNIAPDQRFTQVMHLLKSVKTWVVSDSAKRGEELGSVSDIDKDYGVTDLTLDMAQLFKPINKQIDSPVAGLHTAISNNMG</sequence>
<dbReference type="PANTHER" id="PTHR40626">
    <property type="entry name" value="MIP31509P"/>
    <property type="match status" value="1"/>
</dbReference>
<gene>
    <name evidence="10" type="ORF">BP6252_04340</name>
</gene>
<feature type="compositionally biased region" description="Basic and acidic residues" evidence="8">
    <location>
        <begin position="803"/>
        <end position="817"/>
    </location>
</feature>
<dbReference type="SMART" id="SM00355">
    <property type="entry name" value="ZnF_C2H2"/>
    <property type="match status" value="2"/>
</dbReference>
<feature type="region of interest" description="Disordered" evidence="8">
    <location>
        <begin position="798"/>
        <end position="817"/>
    </location>
</feature>
<dbReference type="EMBL" id="PDLM01000004">
    <property type="protein sequence ID" value="RDW79702.1"/>
    <property type="molecule type" value="Genomic_DNA"/>
</dbReference>
<feature type="compositionally biased region" description="Polar residues" evidence="8">
    <location>
        <begin position="1"/>
        <end position="29"/>
    </location>
</feature>
<keyword evidence="2" id="KW-0479">Metal-binding</keyword>
<evidence type="ECO:0000256" key="5">
    <source>
        <dbReference type="ARBA" id="ARBA00022833"/>
    </source>
</evidence>
<evidence type="ECO:0000256" key="7">
    <source>
        <dbReference type="PROSITE-ProRule" id="PRU00042"/>
    </source>
</evidence>
<dbReference type="Proteomes" id="UP000256645">
    <property type="component" value="Unassembled WGS sequence"/>
</dbReference>
<feature type="region of interest" description="Disordered" evidence="8">
    <location>
        <begin position="358"/>
        <end position="382"/>
    </location>
</feature>
<dbReference type="InterPro" id="IPR036236">
    <property type="entry name" value="Znf_C2H2_sf"/>
</dbReference>
<dbReference type="SUPFAM" id="SSF57667">
    <property type="entry name" value="beta-beta-alpha zinc fingers"/>
    <property type="match status" value="1"/>
</dbReference>
<reference evidence="10 11" key="1">
    <citation type="journal article" date="2018" name="IMA Fungus">
        <title>IMA Genome-F 9: Draft genome sequence of Annulohypoxylon stygium, Aspergillus mulundensis, Berkeleyomyces basicola (syn. Thielaviopsis basicola), Ceratocystis smalleyi, two Cercospora beticola strains, Coleophoma cylindrospora, Fusarium fracticaudum, Phialophora cf. hyalina, and Morchella septimelata.</title>
        <authorList>
            <person name="Wingfield B.D."/>
            <person name="Bills G.F."/>
            <person name="Dong Y."/>
            <person name="Huang W."/>
            <person name="Nel W.J."/>
            <person name="Swalarsk-Parry B.S."/>
            <person name="Vaghefi N."/>
            <person name="Wilken P.M."/>
            <person name="An Z."/>
            <person name="de Beer Z.W."/>
            <person name="De Vos L."/>
            <person name="Chen L."/>
            <person name="Duong T.A."/>
            <person name="Gao Y."/>
            <person name="Hammerbacher A."/>
            <person name="Kikkert J.R."/>
            <person name="Li Y."/>
            <person name="Li H."/>
            <person name="Li K."/>
            <person name="Li Q."/>
            <person name="Liu X."/>
            <person name="Ma X."/>
            <person name="Naidoo K."/>
            <person name="Pethybridge S.J."/>
            <person name="Sun J."/>
            <person name="Steenkamp E.T."/>
            <person name="van der Nest M.A."/>
            <person name="van Wyk S."/>
            <person name="Wingfield M.J."/>
            <person name="Xiong C."/>
            <person name="Yue Q."/>
            <person name="Zhang X."/>
        </authorList>
    </citation>
    <scope>NUCLEOTIDE SEQUENCE [LARGE SCALE GENOMIC DNA]</scope>
    <source>
        <strain evidence="10 11">BP6252</strain>
    </source>
</reference>
<evidence type="ECO:0000256" key="1">
    <source>
        <dbReference type="ARBA" id="ARBA00004123"/>
    </source>
</evidence>
<dbReference type="GO" id="GO:0000978">
    <property type="term" value="F:RNA polymerase II cis-regulatory region sequence-specific DNA binding"/>
    <property type="evidence" value="ECO:0007669"/>
    <property type="project" value="InterPro"/>
</dbReference>
<accession>A0A3D8S075</accession>
<dbReference type="AlphaFoldDB" id="A0A3D8S075"/>
<feature type="compositionally biased region" description="Polar residues" evidence="8">
    <location>
        <begin position="894"/>
        <end position="913"/>
    </location>
</feature>
<dbReference type="GO" id="GO:0006351">
    <property type="term" value="P:DNA-templated transcription"/>
    <property type="evidence" value="ECO:0007669"/>
    <property type="project" value="InterPro"/>
</dbReference>
<dbReference type="PANTHER" id="PTHR40626:SF12">
    <property type="entry name" value="RFEC"/>
    <property type="match status" value="1"/>
</dbReference>
<evidence type="ECO:0000256" key="2">
    <source>
        <dbReference type="ARBA" id="ARBA00022723"/>
    </source>
</evidence>